<dbReference type="PROSITE" id="PS51755">
    <property type="entry name" value="OMPR_PHOB"/>
    <property type="match status" value="1"/>
</dbReference>
<dbReference type="SMART" id="SM00862">
    <property type="entry name" value="Trans_reg_C"/>
    <property type="match status" value="1"/>
</dbReference>
<gene>
    <name evidence="15" type="ORF">LCGC14_0685190</name>
</gene>
<dbReference type="InterPro" id="IPR001867">
    <property type="entry name" value="OmpR/PhoB-type_DNA-bd"/>
</dbReference>
<evidence type="ECO:0000256" key="12">
    <source>
        <dbReference type="ARBA" id="ARBA00024735"/>
    </source>
</evidence>
<dbReference type="GO" id="GO:0000156">
    <property type="term" value="F:phosphorelay response regulator activity"/>
    <property type="evidence" value="ECO:0007669"/>
    <property type="project" value="InterPro"/>
</dbReference>
<dbReference type="CDD" id="cd00383">
    <property type="entry name" value="trans_reg_C"/>
    <property type="match status" value="1"/>
</dbReference>
<keyword evidence="8" id="KW-0805">Transcription regulation</keyword>
<evidence type="ECO:0000256" key="5">
    <source>
        <dbReference type="ARBA" id="ARBA00022553"/>
    </source>
</evidence>
<dbReference type="InterPro" id="IPR039420">
    <property type="entry name" value="WalR-like"/>
</dbReference>
<accession>A0A0F9TV04</accession>
<dbReference type="Gene3D" id="3.40.50.2300">
    <property type="match status" value="1"/>
</dbReference>
<evidence type="ECO:0000256" key="9">
    <source>
        <dbReference type="ARBA" id="ARBA00023125"/>
    </source>
</evidence>
<dbReference type="PROSITE" id="PS50110">
    <property type="entry name" value="RESPONSE_REGULATORY"/>
    <property type="match status" value="1"/>
</dbReference>
<feature type="domain" description="OmpR/PhoB-type" evidence="14">
    <location>
        <begin position="131"/>
        <end position="229"/>
    </location>
</feature>
<dbReference type="InterPro" id="IPR036388">
    <property type="entry name" value="WH-like_DNA-bd_sf"/>
</dbReference>
<dbReference type="PANTHER" id="PTHR48111:SF40">
    <property type="entry name" value="PHOSPHATE REGULON TRANSCRIPTIONAL REGULATORY PROTEIN PHOB"/>
    <property type="match status" value="1"/>
</dbReference>
<dbReference type="GO" id="GO:0006817">
    <property type="term" value="P:phosphate ion transport"/>
    <property type="evidence" value="ECO:0007669"/>
    <property type="project" value="UniProtKB-KW"/>
</dbReference>
<feature type="domain" description="Response regulatory" evidence="13">
    <location>
        <begin position="4"/>
        <end position="120"/>
    </location>
</feature>
<evidence type="ECO:0000256" key="1">
    <source>
        <dbReference type="ARBA" id="ARBA00004496"/>
    </source>
</evidence>
<evidence type="ECO:0000256" key="6">
    <source>
        <dbReference type="ARBA" id="ARBA00022592"/>
    </source>
</evidence>
<sequence length="231" mass="26123">MTTTILVVEDDVAIRDMLCFSLKQMGYTCIAAGDGEQGLDCLKIQQPDLILLDWMLPGIDGIEFIRRLRANEFLANIPVIMLTAKGESEDLVKGLSVGADDYVNKPFSPPELGARIKAVLRRCNPTESDGKQTIECDKLVLDTKSHRVTVDGERIDLGPTEFRLLHFFMKNTDRAYSRGQLLDYVWGDTVYIEERTVDVHIRRLRKALEPSGYDNFVQTVRGVGYRFSAEM</sequence>
<keyword evidence="7" id="KW-0902">Two-component regulatory system</keyword>
<dbReference type="FunFam" id="1.10.10.10:FF:000011">
    <property type="entry name" value="Phosphate regulon transcriptional regulator PhoB"/>
    <property type="match status" value="1"/>
</dbReference>
<dbReference type="CDD" id="cd17618">
    <property type="entry name" value="REC_OmpR_PhoB"/>
    <property type="match status" value="1"/>
</dbReference>
<dbReference type="GO" id="GO:0006355">
    <property type="term" value="P:regulation of DNA-templated transcription"/>
    <property type="evidence" value="ECO:0007669"/>
    <property type="project" value="InterPro"/>
</dbReference>
<proteinExistence type="predicted"/>
<dbReference type="EMBL" id="LAZR01001404">
    <property type="protein sequence ID" value="KKN45218.1"/>
    <property type="molecule type" value="Genomic_DNA"/>
</dbReference>
<dbReference type="SMART" id="SM00448">
    <property type="entry name" value="REC"/>
    <property type="match status" value="1"/>
</dbReference>
<evidence type="ECO:0000259" key="13">
    <source>
        <dbReference type="PROSITE" id="PS50110"/>
    </source>
</evidence>
<protein>
    <recommendedName>
        <fullName evidence="2">Phosphate regulon transcriptional regulatory protein PhoB</fullName>
    </recommendedName>
</protein>
<dbReference type="FunFam" id="3.40.50.2300:FF:000001">
    <property type="entry name" value="DNA-binding response regulator PhoB"/>
    <property type="match status" value="1"/>
</dbReference>
<dbReference type="AlphaFoldDB" id="A0A0F9TV04"/>
<dbReference type="InterPro" id="IPR011879">
    <property type="entry name" value="Sig_transdc_resp-reg_PhoB"/>
</dbReference>
<keyword evidence="11" id="KW-0804">Transcription</keyword>
<comment type="subcellular location">
    <subcellularLocation>
        <location evidence="1">Cytoplasm</location>
    </subcellularLocation>
</comment>
<keyword evidence="10" id="KW-0010">Activator</keyword>
<dbReference type="Gene3D" id="6.10.250.690">
    <property type="match status" value="1"/>
</dbReference>
<dbReference type="GO" id="GO:0032993">
    <property type="term" value="C:protein-DNA complex"/>
    <property type="evidence" value="ECO:0007669"/>
    <property type="project" value="TreeGrafter"/>
</dbReference>
<organism evidence="15">
    <name type="scientific">marine sediment metagenome</name>
    <dbReference type="NCBI Taxonomy" id="412755"/>
    <lineage>
        <taxon>unclassified sequences</taxon>
        <taxon>metagenomes</taxon>
        <taxon>ecological metagenomes</taxon>
    </lineage>
</organism>
<dbReference type="Pfam" id="PF00486">
    <property type="entry name" value="Trans_reg_C"/>
    <property type="match status" value="1"/>
</dbReference>
<evidence type="ECO:0000256" key="11">
    <source>
        <dbReference type="ARBA" id="ARBA00023163"/>
    </source>
</evidence>
<dbReference type="SUPFAM" id="SSF52172">
    <property type="entry name" value="CheY-like"/>
    <property type="match status" value="1"/>
</dbReference>
<comment type="function">
    <text evidence="12">This protein is a positive regulator for the phosphate regulon. Transcription of this operon is positively regulated by PhoB and PhoR when phosphate is limited.</text>
</comment>
<dbReference type="GO" id="GO:0005829">
    <property type="term" value="C:cytosol"/>
    <property type="evidence" value="ECO:0007669"/>
    <property type="project" value="TreeGrafter"/>
</dbReference>
<dbReference type="Gene3D" id="1.10.10.10">
    <property type="entry name" value="Winged helix-like DNA-binding domain superfamily/Winged helix DNA-binding domain"/>
    <property type="match status" value="1"/>
</dbReference>
<evidence type="ECO:0000256" key="3">
    <source>
        <dbReference type="ARBA" id="ARBA00022448"/>
    </source>
</evidence>
<reference evidence="15" key="1">
    <citation type="journal article" date="2015" name="Nature">
        <title>Complex archaea that bridge the gap between prokaryotes and eukaryotes.</title>
        <authorList>
            <person name="Spang A."/>
            <person name="Saw J.H."/>
            <person name="Jorgensen S.L."/>
            <person name="Zaremba-Niedzwiedzka K."/>
            <person name="Martijn J."/>
            <person name="Lind A.E."/>
            <person name="van Eijk R."/>
            <person name="Schleper C."/>
            <person name="Guy L."/>
            <person name="Ettema T.J."/>
        </authorList>
    </citation>
    <scope>NUCLEOTIDE SEQUENCE</scope>
</reference>
<name>A0A0F9TV04_9ZZZZ</name>
<keyword evidence="6" id="KW-0592">Phosphate transport</keyword>
<evidence type="ECO:0000256" key="10">
    <source>
        <dbReference type="ARBA" id="ARBA00023159"/>
    </source>
</evidence>
<dbReference type="InterPro" id="IPR001789">
    <property type="entry name" value="Sig_transdc_resp-reg_receiver"/>
</dbReference>
<dbReference type="Pfam" id="PF00072">
    <property type="entry name" value="Response_reg"/>
    <property type="match status" value="1"/>
</dbReference>
<evidence type="ECO:0000256" key="4">
    <source>
        <dbReference type="ARBA" id="ARBA00022490"/>
    </source>
</evidence>
<evidence type="ECO:0000259" key="14">
    <source>
        <dbReference type="PROSITE" id="PS51755"/>
    </source>
</evidence>
<keyword evidence="9" id="KW-0238">DNA-binding</keyword>
<dbReference type="SUPFAM" id="SSF46894">
    <property type="entry name" value="C-terminal effector domain of the bipartite response regulators"/>
    <property type="match status" value="1"/>
</dbReference>
<keyword evidence="4" id="KW-0963">Cytoplasm</keyword>
<evidence type="ECO:0000313" key="15">
    <source>
        <dbReference type="EMBL" id="KKN45218.1"/>
    </source>
</evidence>
<dbReference type="InterPro" id="IPR011006">
    <property type="entry name" value="CheY-like_superfamily"/>
</dbReference>
<dbReference type="NCBIfam" id="TIGR02154">
    <property type="entry name" value="PhoB"/>
    <property type="match status" value="1"/>
</dbReference>
<evidence type="ECO:0000256" key="7">
    <source>
        <dbReference type="ARBA" id="ARBA00023012"/>
    </source>
</evidence>
<dbReference type="PANTHER" id="PTHR48111">
    <property type="entry name" value="REGULATOR OF RPOS"/>
    <property type="match status" value="1"/>
</dbReference>
<dbReference type="InterPro" id="IPR016032">
    <property type="entry name" value="Sig_transdc_resp-reg_C-effctor"/>
</dbReference>
<keyword evidence="5" id="KW-0597">Phosphoprotein</keyword>
<comment type="caution">
    <text evidence="15">The sequence shown here is derived from an EMBL/GenBank/DDBJ whole genome shotgun (WGS) entry which is preliminary data.</text>
</comment>
<keyword evidence="3" id="KW-0813">Transport</keyword>
<evidence type="ECO:0000256" key="2">
    <source>
        <dbReference type="ARBA" id="ARBA00013332"/>
    </source>
</evidence>
<dbReference type="GO" id="GO:0000976">
    <property type="term" value="F:transcription cis-regulatory region binding"/>
    <property type="evidence" value="ECO:0007669"/>
    <property type="project" value="TreeGrafter"/>
</dbReference>
<evidence type="ECO:0000256" key="8">
    <source>
        <dbReference type="ARBA" id="ARBA00023015"/>
    </source>
</evidence>